<dbReference type="PANTHER" id="PTHR33164:SF101">
    <property type="entry name" value="TRANSCRIPTIONAL REPRESSOR MPRA"/>
    <property type="match status" value="1"/>
</dbReference>
<dbReference type="PROSITE" id="PS50995">
    <property type="entry name" value="HTH_MARR_2"/>
    <property type="match status" value="1"/>
</dbReference>
<name>A0A2S8GGG1_9BACT</name>
<feature type="domain" description="HTH marR-type" evidence="4">
    <location>
        <begin position="24"/>
        <end position="154"/>
    </location>
</feature>
<dbReference type="Pfam" id="PF22381">
    <property type="entry name" value="Staph_reg_Sar_Rot"/>
    <property type="match status" value="1"/>
</dbReference>
<dbReference type="OrthoDB" id="9799747at2"/>
<reference evidence="5 6" key="1">
    <citation type="submission" date="2018-02" db="EMBL/GenBank/DDBJ databases">
        <title>Comparative genomes isolates from brazilian mangrove.</title>
        <authorList>
            <person name="Araujo J.E."/>
            <person name="Taketani R.G."/>
            <person name="Silva M.C.P."/>
            <person name="Loureco M.V."/>
            <person name="Andreote F.D."/>
        </authorList>
    </citation>
    <scope>NUCLEOTIDE SEQUENCE [LARGE SCALE GENOMIC DNA]</scope>
    <source>
        <strain evidence="5 6">Nap-Phe MGV</strain>
    </source>
</reference>
<evidence type="ECO:0000256" key="2">
    <source>
        <dbReference type="ARBA" id="ARBA00023125"/>
    </source>
</evidence>
<dbReference type="InterPro" id="IPR000835">
    <property type="entry name" value="HTH_MarR-typ"/>
</dbReference>
<proteinExistence type="predicted"/>
<comment type="caution">
    <text evidence="5">The sequence shown here is derived from an EMBL/GenBank/DDBJ whole genome shotgun (WGS) entry which is preliminary data.</text>
</comment>
<dbReference type="PANTHER" id="PTHR33164">
    <property type="entry name" value="TRANSCRIPTIONAL REGULATOR, MARR FAMILY"/>
    <property type="match status" value="1"/>
</dbReference>
<dbReference type="EMBL" id="PUHZ01000023">
    <property type="protein sequence ID" value="PQO43539.1"/>
    <property type="molecule type" value="Genomic_DNA"/>
</dbReference>
<dbReference type="GO" id="GO:0003700">
    <property type="term" value="F:DNA-binding transcription factor activity"/>
    <property type="evidence" value="ECO:0007669"/>
    <property type="project" value="InterPro"/>
</dbReference>
<keyword evidence="1" id="KW-0805">Transcription regulation</keyword>
<gene>
    <name evidence="5" type="ORF">C5Y93_23095</name>
</gene>
<dbReference type="InterPro" id="IPR039422">
    <property type="entry name" value="MarR/SlyA-like"/>
</dbReference>
<keyword evidence="2" id="KW-0238">DNA-binding</keyword>
<evidence type="ECO:0000256" key="3">
    <source>
        <dbReference type="ARBA" id="ARBA00023163"/>
    </source>
</evidence>
<evidence type="ECO:0000259" key="4">
    <source>
        <dbReference type="PROSITE" id="PS50995"/>
    </source>
</evidence>
<dbReference type="RefSeq" id="WP_105337825.1">
    <property type="nucleotide sequence ID" value="NZ_PUHZ01000023.1"/>
</dbReference>
<dbReference type="Proteomes" id="UP000237819">
    <property type="component" value="Unassembled WGS sequence"/>
</dbReference>
<dbReference type="InterPro" id="IPR055166">
    <property type="entry name" value="Transc_reg_Sar_Rot_HTH"/>
</dbReference>
<protein>
    <submittedName>
        <fullName evidence="5">MarR family transcriptional regulator</fullName>
    </submittedName>
</protein>
<dbReference type="InterPro" id="IPR036390">
    <property type="entry name" value="WH_DNA-bd_sf"/>
</dbReference>
<dbReference type="GO" id="GO:0006950">
    <property type="term" value="P:response to stress"/>
    <property type="evidence" value="ECO:0007669"/>
    <property type="project" value="TreeGrafter"/>
</dbReference>
<dbReference type="AlphaFoldDB" id="A0A2S8GGG1"/>
<accession>A0A2S8GGG1</accession>
<organism evidence="5 6">
    <name type="scientific">Blastopirellula marina</name>
    <dbReference type="NCBI Taxonomy" id="124"/>
    <lineage>
        <taxon>Bacteria</taxon>
        <taxon>Pseudomonadati</taxon>
        <taxon>Planctomycetota</taxon>
        <taxon>Planctomycetia</taxon>
        <taxon>Pirellulales</taxon>
        <taxon>Pirellulaceae</taxon>
        <taxon>Blastopirellula</taxon>
    </lineage>
</organism>
<dbReference type="SUPFAM" id="SSF46785">
    <property type="entry name" value="Winged helix' DNA-binding domain"/>
    <property type="match status" value="1"/>
</dbReference>
<dbReference type="InterPro" id="IPR036388">
    <property type="entry name" value="WH-like_DNA-bd_sf"/>
</dbReference>
<dbReference type="SMART" id="SM00347">
    <property type="entry name" value="HTH_MARR"/>
    <property type="match status" value="1"/>
</dbReference>
<sequence>MSKSTLQEQLKKSAPFDSLPQETYLNLLRTHNMVAAAPSQLLKQHGLSSAQYNVLRILEAADPPGLPCLEIVSRMVTRVPDITRLIDRLKDAGLVSRTRSQTDRRVIRIKLTKKGESLIAELAAPLVDIHQQNLGHMTKAEMIELNRLLVKAREAAESGKVGQATG</sequence>
<evidence type="ECO:0000313" key="5">
    <source>
        <dbReference type="EMBL" id="PQO43539.1"/>
    </source>
</evidence>
<keyword evidence="3" id="KW-0804">Transcription</keyword>
<evidence type="ECO:0000313" key="6">
    <source>
        <dbReference type="Proteomes" id="UP000237819"/>
    </source>
</evidence>
<evidence type="ECO:0000256" key="1">
    <source>
        <dbReference type="ARBA" id="ARBA00023015"/>
    </source>
</evidence>
<dbReference type="Gene3D" id="1.10.10.10">
    <property type="entry name" value="Winged helix-like DNA-binding domain superfamily/Winged helix DNA-binding domain"/>
    <property type="match status" value="1"/>
</dbReference>